<dbReference type="GO" id="GO:0005524">
    <property type="term" value="F:ATP binding"/>
    <property type="evidence" value="ECO:0007669"/>
    <property type="project" value="UniProtKB-UniRule"/>
</dbReference>
<dbReference type="AlphaFoldDB" id="A0A091BI49"/>
<dbReference type="EMBL" id="AWXU01000020">
    <property type="protein sequence ID" value="KFN50434.1"/>
    <property type="molecule type" value="Genomic_DNA"/>
</dbReference>
<evidence type="ECO:0000256" key="2">
    <source>
        <dbReference type="ARBA" id="ARBA00012980"/>
    </source>
</evidence>
<dbReference type="InterPro" id="IPR039430">
    <property type="entry name" value="Thymidylate_kin-like_dom"/>
</dbReference>
<dbReference type="NCBIfam" id="TIGR00041">
    <property type="entry name" value="DTMP_kinase"/>
    <property type="match status" value="1"/>
</dbReference>
<dbReference type="Proteomes" id="UP000029391">
    <property type="component" value="Unassembled WGS sequence"/>
</dbReference>
<dbReference type="GO" id="GO:0006233">
    <property type="term" value="P:dTDP biosynthetic process"/>
    <property type="evidence" value="ECO:0007669"/>
    <property type="project" value="InterPro"/>
</dbReference>
<evidence type="ECO:0000256" key="12">
    <source>
        <dbReference type="HAMAP-Rule" id="MF_00165"/>
    </source>
</evidence>
<dbReference type="Pfam" id="PF02223">
    <property type="entry name" value="Thymidylate_kin"/>
    <property type="match status" value="1"/>
</dbReference>
<comment type="function">
    <text evidence="11 12">Phosphorylation of dTMP to form dTDP in both de novo and salvage pathways of dTTP synthesis.</text>
</comment>
<evidence type="ECO:0000256" key="6">
    <source>
        <dbReference type="ARBA" id="ARBA00022741"/>
    </source>
</evidence>
<name>A0A091BI49_9GAMM</name>
<keyword evidence="15" id="KW-1185">Reference proteome</keyword>
<comment type="caution">
    <text evidence="14">The sequence shown here is derived from an EMBL/GenBank/DDBJ whole genome shotgun (WGS) entry which is preliminary data.</text>
</comment>
<keyword evidence="5 12" id="KW-0545">Nucleotide biosynthesis</keyword>
<evidence type="ECO:0000256" key="9">
    <source>
        <dbReference type="ARBA" id="ARBA00029962"/>
    </source>
</evidence>
<evidence type="ECO:0000256" key="11">
    <source>
        <dbReference type="ARBA" id="ARBA00057735"/>
    </source>
</evidence>
<dbReference type="PANTHER" id="PTHR10344:SF4">
    <property type="entry name" value="UMP-CMP KINASE 2, MITOCHONDRIAL"/>
    <property type="match status" value="1"/>
</dbReference>
<dbReference type="PANTHER" id="PTHR10344">
    <property type="entry name" value="THYMIDYLATE KINASE"/>
    <property type="match status" value="1"/>
</dbReference>
<comment type="similarity">
    <text evidence="1 12">Belongs to the thymidylate kinase family.</text>
</comment>
<dbReference type="HAMAP" id="MF_00165">
    <property type="entry name" value="Thymidylate_kinase"/>
    <property type="match status" value="1"/>
</dbReference>
<dbReference type="GO" id="GO:0006227">
    <property type="term" value="P:dUDP biosynthetic process"/>
    <property type="evidence" value="ECO:0007669"/>
    <property type="project" value="TreeGrafter"/>
</dbReference>
<proteinExistence type="inferred from homology"/>
<evidence type="ECO:0000313" key="14">
    <source>
        <dbReference type="EMBL" id="KFN50434.1"/>
    </source>
</evidence>
<keyword evidence="8 12" id="KW-0067">ATP-binding</keyword>
<dbReference type="FunFam" id="3.40.50.300:FF:000225">
    <property type="entry name" value="Thymidylate kinase"/>
    <property type="match status" value="1"/>
</dbReference>
<evidence type="ECO:0000256" key="1">
    <source>
        <dbReference type="ARBA" id="ARBA00009776"/>
    </source>
</evidence>
<dbReference type="GO" id="GO:0004798">
    <property type="term" value="F:dTMP kinase activity"/>
    <property type="evidence" value="ECO:0007669"/>
    <property type="project" value="UniProtKB-UniRule"/>
</dbReference>
<evidence type="ECO:0000256" key="5">
    <source>
        <dbReference type="ARBA" id="ARBA00022727"/>
    </source>
</evidence>
<evidence type="ECO:0000313" key="15">
    <source>
        <dbReference type="Proteomes" id="UP000029391"/>
    </source>
</evidence>
<evidence type="ECO:0000256" key="7">
    <source>
        <dbReference type="ARBA" id="ARBA00022777"/>
    </source>
</evidence>
<accession>A0A091BI49</accession>
<feature type="binding site" evidence="12">
    <location>
        <begin position="17"/>
        <end position="24"/>
    </location>
    <ligand>
        <name>ATP</name>
        <dbReference type="ChEBI" id="CHEBI:30616"/>
    </ligand>
</feature>
<sequence>MSGGEAIRRGVFVSLEGGEGAGKSTALAALREGLQEAGYAVVATREPGGTPLGEGLRTLLLDPALATLPEAELLLMFAARAQLVRELILPALARGQAVVSDRFTDASFAYQGGGRGLDSGWIAELERRAAGIRPDLTILLDIGVAEGLQRVRSRGGELDRIEAERGEFFERVRAAYLARAAAEPARFRVIDASRPVEAVMADVRAALAGWLRSRA</sequence>
<dbReference type="InterPro" id="IPR018094">
    <property type="entry name" value="Thymidylate_kinase"/>
</dbReference>
<dbReference type="SUPFAM" id="SSF52540">
    <property type="entry name" value="P-loop containing nucleoside triphosphate hydrolases"/>
    <property type="match status" value="1"/>
</dbReference>
<dbReference type="Gene3D" id="3.40.50.300">
    <property type="entry name" value="P-loop containing nucleotide triphosphate hydrolases"/>
    <property type="match status" value="1"/>
</dbReference>
<keyword evidence="4 12" id="KW-0808">Transferase</keyword>
<dbReference type="RefSeq" id="WP_043797344.1">
    <property type="nucleotide sequence ID" value="NZ_AUFF01000014.1"/>
</dbReference>
<evidence type="ECO:0000256" key="3">
    <source>
        <dbReference type="ARBA" id="ARBA00017144"/>
    </source>
</evidence>
<dbReference type="GO" id="GO:0005829">
    <property type="term" value="C:cytosol"/>
    <property type="evidence" value="ECO:0007669"/>
    <property type="project" value="TreeGrafter"/>
</dbReference>
<dbReference type="STRING" id="1121013.GCA_000426365_02809"/>
<keyword evidence="6 12" id="KW-0547">Nucleotide-binding</keyword>
<comment type="catalytic activity">
    <reaction evidence="10 12">
        <text>dTMP + ATP = dTDP + ADP</text>
        <dbReference type="Rhea" id="RHEA:13517"/>
        <dbReference type="ChEBI" id="CHEBI:30616"/>
        <dbReference type="ChEBI" id="CHEBI:58369"/>
        <dbReference type="ChEBI" id="CHEBI:63528"/>
        <dbReference type="ChEBI" id="CHEBI:456216"/>
        <dbReference type="EC" id="2.7.4.9"/>
    </reaction>
</comment>
<dbReference type="GO" id="GO:0006235">
    <property type="term" value="P:dTTP biosynthetic process"/>
    <property type="evidence" value="ECO:0007669"/>
    <property type="project" value="UniProtKB-UniRule"/>
</dbReference>
<dbReference type="OrthoDB" id="9774907at2"/>
<organism evidence="14 15">
    <name type="scientific">Arenimonas composti TR7-09 = DSM 18010</name>
    <dbReference type="NCBI Taxonomy" id="1121013"/>
    <lineage>
        <taxon>Bacteria</taxon>
        <taxon>Pseudomonadati</taxon>
        <taxon>Pseudomonadota</taxon>
        <taxon>Gammaproteobacteria</taxon>
        <taxon>Lysobacterales</taxon>
        <taxon>Lysobacteraceae</taxon>
        <taxon>Arenimonas</taxon>
    </lineage>
</organism>
<evidence type="ECO:0000259" key="13">
    <source>
        <dbReference type="Pfam" id="PF02223"/>
    </source>
</evidence>
<dbReference type="EC" id="2.7.4.9" evidence="2 12"/>
<gene>
    <name evidence="12" type="primary">tmk</name>
    <name evidence="14" type="ORF">P873_07160</name>
</gene>
<evidence type="ECO:0000256" key="8">
    <source>
        <dbReference type="ARBA" id="ARBA00022840"/>
    </source>
</evidence>
<protein>
    <recommendedName>
        <fullName evidence="3 12">Thymidylate kinase</fullName>
        <ecNumber evidence="2 12">2.7.4.9</ecNumber>
    </recommendedName>
    <alternativeName>
        <fullName evidence="9 12">dTMP kinase</fullName>
    </alternativeName>
</protein>
<keyword evidence="7 12" id="KW-0418">Kinase</keyword>
<dbReference type="InterPro" id="IPR027417">
    <property type="entry name" value="P-loop_NTPase"/>
</dbReference>
<feature type="domain" description="Thymidylate kinase-like" evidence="13">
    <location>
        <begin position="15"/>
        <end position="202"/>
    </location>
</feature>
<dbReference type="CDD" id="cd01672">
    <property type="entry name" value="TMPK"/>
    <property type="match status" value="1"/>
</dbReference>
<dbReference type="eggNOG" id="COG0125">
    <property type="taxonomic scope" value="Bacteria"/>
</dbReference>
<evidence type="ECO:0000256" key="4">
    <source>
        <dbReference type="ARBA" id="ARBA00022679"/>
    </source>
</evidence>
<reference evidence="14 15" key="1">
    <citation type="submission" date="2013-09" db="EMBL/GenBank/DDBJ databases">
        <title>Genome sequencing of Arenimonas composti.</title>
        <authorList>
            <person name="Chen F."/>
            <person name="Wang G."/>
        </authorList>
    </citation>
    <scope>NUCLEOTIDE SEQUENCE [LARGE SCALE GENOMIC DNA]</scope>
    <source>
        <strain evidence="14 15">TR7-09</strain>
    </source>
</reference>
<evidence type="ECO:0000256" key="10">
    <source>
        <dbReference type="ARBA" id="ARBA00048743"/>
    </source>
</evidence>